<evidence type="ECO:0000313" key="1">
    <source>
        <dbReference type="EMBL" id="RPD57347.1"/>
    </source>
</evidence>
<dbReference type="EMBL" id="ML122281">
    <property type="protein sequence ID" value="RPD57347.1"/>
    <property type="molecule type" value="Genomic_DNA"/>
</dbReference>
<keyword evidence="2" id="KW-1185">Reference proteome</keyword>
<accession>A0A5C2S1M7</accession>
<organism evidence="1 2">
    <name type="scientific">Lentinus tigrinus ALCF2SS1-6</name>
    <dbReference type="NCBI Taxonomy" id="1328759"/>
    <lineage>
        <taxon>Eukaryota</taxon>
        <taxon>Fungi</taxon>
        <taxon>Dikarya</taxon>
        <taxon>Basidiomycota</taxon>
        <taxon>Agaricomycotina</taxon>
        <taxon>Agaricomycetes</taxon>
        <taxon>Polyporales</taxon>
        <taxon>Polyporaceae</taxon>
        <taxon>Lentinus</taxon>
    </lineage>
</organism>
<dbReference type="Proteomes" id="UP000313359">
    <property type="component" value="Unassembled WGS sequence"/>
</dbReference>
<sequence>MGTRNGAAPCVFVDLIGGGLAGGFARLSTPHPRQSHLHICSANPSTYIRLPSSLRDSTQLVRSSSLPSVLFCPFLVCSRYPAP</sequence>
<evidence type="ECO:0000313" key="2">
    <source>
        <dbReference type="Proteomes" id="UP000313359"/>
    </source>
</evidence>
<proteinExistence type="predicted"/>
<dbReference type="AlphaFoldDB" id="A0A5C2S1M7"/>
<reference evidence="1" key="1">
    <citation type="journal article" date="2018" name="Genome Biol. Evol.">
        <title>Genomics and development of Lentinus tigrinus, a white-rot wood-decaying mushroom with dimorphic fruiting bodies.</title>
        <authorList>
            <person name="Wu B."/>
            <person name="Xu Z."/>
            <person name="Knudson A."/>
            <person name="Carlson A."/>
            <person name="Chen N."/>
            <person name="Kovaka S."/>
            <person name="LaButti K."/>
            <person name="Lipzen A."/>
            <person name="Pennachio C."/>
            <person name="Riley R."/>
            <person name="Schakwitz W."/>
            <person name="Umezawa K."/>
            <person name="Ohm R.A."/>
            <person name="Grigoriev I.V."/>
            <person name="Nagy L.G."/>
            <person name="Gibbons J."/>
            <person name="Hibbett D."/>
        </authorList>
    </citation>
    <scope>NUCLEOTIDE SEQUENCE [LARGE SCALE GENOMIC DNA]</scope>
    <source>
        <strain evidence="1">ALCF2SS1-6</strain>
    </source>
</reference>
<name>A0A5C2S1M7_9APHY</name>
<protein>
    <submittedName>
        <fullName evidence="1">Uncharacterized protein</fullName>
    </submittedName>
</protein>
<gene>
    <name evidence="1" type="ORF">L227DRAFT_577957</name>
</gene>